<accession>A0ABU4GDX6</accession>
<keyword evidence="8 12" id="KW-0067">ATP-binding</keyword>
<dbReference type="PROSITE" id="PS00584">
    <property type="entry name" value="PFKB_KINASES_2"/>
    <property type="match status" value="1"/>
</dbReference>
<name>A0ABU4GDX6_9BACL</name>
<comment type="caution">
    <text evidence="15">The sequence shown here is derived from an EMBL/GenBank/DDBJ whole genome shotgun (WGS) entry which is preliminary data.</text>
</comment>
<dbReference type="InterPro" id="IPR002173">
    <property type="entry name" value="Carboh/pur_kinase_PfkB_CS"/>
</dbReference>
<evidence type="ECO:0000256" key="4">
    <source>
        <dbReference type="ARBA" id="ARBA00022679"/>
    </source>
</evidence>
<feature type="domain" description="Carbohydrate kinase PfkB" evidence="14">
    <location>
        <begin position="5"/>
        <end position="296"/>
    </location>
</feature>
<evidence type="ECO:0000256" key="2">
    <source>
        <dbReference type="ARBA" id="ARBA00012035"/>
    </source>
</evidence>
<organism evidence="15 16">
    <name type="scientific">Sporosarcina saromensis</name>
    <dbReference type="NCBI Taxonomy" id="359365"/>
    <lineage>
        <taxon>Bacteria</taxon>
        <taxon>Bacillati</taxon>
        <taxon>Bacillota</taxon>
        <taxon>Bacilli</taxon>
        <taxon>Bacillales</taxon>
        <taxon>Caryophanaceae</taxon>
        <taxon>Sporosarcina</taxon>
    </lineage>
</organism>
<dbReference type="EC" id="2.7.1.15" evidence="2 12"/>
<comment type="caution">
    <text evidence="12">Lacks conserved residue(s) required for the propagation of feature annotation.</text>
</comment>
<dbReference type="InterPro" id="IPR017583">
    <property type="entry name" value="Tagatose/fructose_Pkinase"/>
</dbReference>
<comment type="function">
    <text evidence="12">Catalyzes the phosphorylation of ribose at O-5 in a reaction requiring ATP and magnesium. The resulting D-ribose-5-phosphate can then be used either for sythesis of nucleotides, histidine, and tryptophan, or as a component of the pentose phosphate pathway.</text>
</comment>
<dbReference type="PRINTS" id="PR00990">
    <property type="entry name" value="RIBOKINASE"/>
</dbReference>
<feature type="binding site" evidence="12">
    <location>
        <position position="255"/>
    </location>
    <ligand>
        <name>substrate</name>
    </ligand>
</feature>
<evidence type="ECO:0000256" key="1">
    <source>
        <dbReference type="ARBA" id="ARBA00005380"/>
    </source>
</evidence>
<dbReference type="InterPro" id="IPR029056">
    <property type="entry name" value="Ribokinase-like"/>
</dbReference>
<dbReference type="EMBL" id="JAUBDI010000032">
    <property type="protein sequence ID" value="MDW0115186.1"/>
    <property type="molecule type" value="Genomic_DNA"/>
</dbReference>
<evidence type="ECO:0000256" key="12">
    <source>
        <dbReference type="HAMAP-Rule" id="MF_01987"/>
    </source>
</evidence>
<keyword evidence="13" id="KW-0423">Lactose metabolism</keyword>
<feature type="binding site" evidence="12">
    <location>
        <begin position="254"/>
        <end position="255"/>
    </location>
    <ligand>
        <name>ATP</name>
        <dbReference type="ChEBI" id="CHEBI:30616"/>
    </ligand>
</feature>
<feature type="binding site" evidence="12">
    <location>
        <begin position="42"/>
        <end position="46"/>
    </location>
    <ligand>
        <name>substrate</name>
    </ligand>
</feature>
<evidence type="ECO:0000313" key="16">
    <source>
        <dbReference type="Proteomes" id="UP001282284"/>
    </source>
</evidence>
<reference evidence="15 16" key="1">
    <citation type="submission" date="2023-06" db="EMBL/GenBank/DDBJ databases">
        <title>Sporosarcina sp. nov., isolated from Korean traditional fermented seafood 'Jeotgal'.</title>
        <authorList>
            <person name="Yang A.I."/>
            <person name="Shin N.-R."/>
        </authorList>
    </citation>
    <scope>NUCLEOTIDE SEQUENCE [LARGE SCALE GENOMIC DNA]</scope>
    <source>
        <strain evidence="15 16">KCTC13119</strain>
    </source>
</reference>
<dbReference type="Proteomes" id="UP001282284">
    <property type="component" value="Unassembled WGS sequence"/>
</dbReference>
<dbReference type="InterPro" id="IPR002139">
    <property type="entry name" value="Ribo/fructo_kinase"/>
</dbReference>
<feature type="binding site" evidence="12">
    <location>
        <position position="249"/>
    </location>
    <ligand>
        <name>K(+)</name>
        <dbReference type="ChEBI" id="CHEBI:29103"/>
    </ligand>
</feature>
<keyword evidence="9 12" id="KW-0460">Magnesium</keyword>
<feature type="binding site" evidence="12">
    <location>
        <begin position="14"/>
        <end position="16"/>
    </location>
    <ligand>
        <name>substrate</name>
    </ligand>
</feature>
<evidence type="ECO:0000259" key="14">
    <source>
        <dbReference type="Pfam" id="PF00294"/>
    </source>
</evidence>
<comment type="similarity">
    <text evidence="13">Belongs to the carbohydrate kinase PfkB family. LacC subfamily.</text>
</comment>
<evidence type="ECO:0000256" key="11">
    <source>
        <dbReference type="ARBA" id="ARBA00023277"/>
    </source>
</evidence>
<evidence type="ECO:0000256" key="10">
    <source>
        <dbReference type="ARBA" id="ARBA00022958"/>
    </source>
</evidence>
<keyword evidence="5 12" id="KW-0479">Metal-binding</keyword>
<dbReference type="Gene3D" id="3.40.1190.20">
    <property type="match status" value="1"/>
</dbReference>
<evidence type="ECO:0000256" key="13">
    <source>
        <dbReference type="PIRNR" id="PIRNR000535"/>
    </source>
</evidence>
<feature type="binding site" evidence="12">
    <location>
        <position position="290"/>
    </location>
    <ligand>
        <name>K(+)</name>
        <dbReference type="ChEBI" id="CHEBI:29103"/>
    </ligand>
</feature>
<keyword evidence="10 12" id="KW-0630">Potassium</keyword>
<dbReference type="NCBIfam" id="TIGR02152">
    <property type="entry name" value="D_ribokin_bact"/>
    <property type="match status" value="1"/>
</dbReference>
<dbReference type="PANTHER" id="PTHR10584:SF166">
    <property type="entry name" value="RIBOKINASE"/>
    <property type="match status" value="1"/>
</dbReference>
<evidence type="ECO:0000256" key="5">
    <source>
        <dbReference type="ARBA" id="ARBA00022723"/>
    </source>
</evidence>
<gene>
    <name evidence="12 15" type="primary">rbsK</name>
    <name evidence="15" type="ORF">QT711_18695</name>
</gene>
<feature type="binding site" evidence="12">
    <location>
        <position position="288"/>
    </location>
    <ligand>
        <name>K(+)</name>
        <dbReference type="ChEBI" id="CHEBI:29103"/>
    </ligand>
</feature>
<evidence type="ECO:0000256" key="9">
    <source>
        <dbReference type="ARBA" id="ARBA00022842"/>
    </source>
</evidence>
<keyword evidence="12" id="KW-0963">Cytoplasm</keyword>
<keyword evidence="16" id="KW-1185">Reference proteome</keyword>
<dbReference type="PANTHER" id="PTHR10584">
    <property type="entry name" value="SUGAR KINASE"/>
    <property type="match status" value="1"/>
</dbReference>
<feature type="binding site" evidence="12">
    <location>
        <begin position="223"/>
        <end position="228"/>
    </location>
    <ligand>
        <name>ATP</name>
        <dbReference type="ChEBI" id="CHEBI:30616"/>
    </ligand>
</feature>
<feature type="binding site" evidence="12">
    <location>
        <position position="251"/>
    </location>
    <ligand>
        <name>K(+)</name>
        <dbReference type="ChEBI" id="CHEBI:29103"/>
    </ligand>
</feature>
<comment type="pathway">
    <text evidence="12">Carbohydrate metabolism; D-ribose degradation; D-ribose 5-phosphate from beta-D-ribopyranose: step 2/2.</text>
</comment>
<dbReference type="PIRSF" id="PIRSF000535">
    <property type="entry name" value="1PFK/6PFK/LacC"/>
    <property type="match status" value="1"/>
</dbReference>
<dbReference type="InterPro" id="IPR011611">
    <property type="entry name" value="PfkB_dom"/>
</dbReference>
<evidence type="ECO:0000256" key="3">
    <source>
        <dbReference type="ARBA" id="ARBA00016943"/>
    </source>
</evidence>
<comment type="pathway">
    <text evidence="13">Carbohydrate metabolism; D-tagatose 6-phosphate degradation; D-glyceraldehyde 3-phosphate and glycerone phosphate from D-tagatose 6-phosphate: step 1/2.</text>
</comment>
<comment type="catalytic activity">
    <reaction evidence="13">
        <text>D-tagatofuranose 6-phosphate + ATP = D-tagatofuranose 1,6-bisphosphate + ADP + H(+)</text>
        <dbReference type="Rhea" id="RHEA:12420"/>
        <dbReference type="ChEBI" id="CHEBI:15378"/>
        <dbReference type="ChEBI" id="CHEBI:30616"/>
        <dbReference type="ChEBI" id="CHEBI:58694"/>
        <dbReference type="ChEBI" id="CHEBI:58695"/>
        <dbReference type="ChEBI" id="CHEBI:456216"/>
        <dbReference type="EC" id="2.7.1.144"/>
    </reaction>
</comment>
<comment type="cofactor">
    <cofactor evidence="12">
        <name>Mg(2+)</name>
        <dbReference type="ChEBI" id="CHEBI:18420"/>
    </cofactor>
    <text evidence="12">Requires a divalent cation, most likely magnesium in vivo, as an electrophilic catalyst to aid phosphoryl group transfer. It is the chelate of the metal and the nucleotide that is the actual substrate.</text>
</comment>
<evidence type="ECO:0000256" key="7">
    <source>
        <dbReference type="ARBA" id="ARBA00022777"/>
    </source>
</evidence>
<dbReference type="HAMAP" id="MF_01987">
    <property type="entry name" value="Ribokinase"/>
    <property type="match status" value="1"/>
</dbReference>
<keyword evidence="4 12" id="KW-0808">Transferase</keyword>
<dbReference type="CDD" id="cd01174">
    <property type="entry name" value="ribokinase"/>
    <property type="match status" value="1"/>
</dbReference>
<dbReference type="Pfam" id="PF00294">
    <property type="entry name" value="PfkB"/>
    <property type="match status" value="1"/>
</dbReference>
<feature type="binding site" evidence="12">
    <location>
        <position position="143"/>
    </location>
    <ligand>
        <name>substrate</name>
    </ligand>
</feature>
<dbReference type="InterPro" id="IPR011877">
    <property type="entry name" value="Ribokinase"/>
</dbReference>
<dbReference type="RefSeq" id="WP_317946783.1">
    <property type="nucleotide sequence ID" value="NZ_JAUBDI010000032.1"/>
</dbReference>
<comment type="similarity">
    <text evidence="12">Belongs to the carbohydrate kinase PfkB family. Ribokinase subfamily.</text>
</comment>
<evidence type="ECO:0000256" key="8">
    <source>
        <dbReference type="ARBA" id="ARBA00022840"/>
    </source>
</evidence>
<keyword evidence="6 12" id="KW-0547">Nucleotide-binding</keyword>
<feature type="binding site" evidence="12">
    <location>
        <position position="187"/>
    </location>
    <ligand>
        <name>ATP</name>
        <dbReference type="ChEBI" id="CHEBI:30616"/>
    </ligand>
</feature>
<proteinExistence type="inferred from homology"/>
<dbReference type="GO" id="GO:0004747">
    <property type="term" value="F:ribokinase activity"/>
    <property type="evidence" value="ECO:0007669"/>
    <property type="project" value="UniProtKB-EC"/>
</dbReference>
<dbReference type="SUPFAM" id="SSF53613">
    <property type="entry name" value="Ribokinase-like"/>
    <property type="match status" value="1"/>
</dbReference>
<comment type="similarity">
    <text evidence="1">Belongs to the carbohydrate kinase pfkB family.</text>
</comment>
<comment type="activity regulation">
    <text evidence="12">Activated by a monovalent cation that binds near, but not in, the active site. The most likely occupant of the site in vivo is potassium. Ion binding induces a conformational change that may alter substrate affinity.</text>
</comment>
<keyword evidence="7 12" id="KW-0418">Kinase</keyword>
<evidence type="ECO:0000313" key="15">
    <source>
        <dbReference type="EMBL" id="MDW0115186.1"/>
    </source>
</evidence>
<feature type="active site" description="Proton acceptor" evidence="12">
    <location>
        <position position="255"/>
    </location>
</feature>
<feature type="binding site" evidence="12">
    <location>
        <position position="285"/>
    </location>
    <ligand>
        <name>K(+)</name>
        <dbReference type="ChEBI" id="CHEBI:29103"/>
    </ligand>
</feature>
<protein>
    <recommendedName>
        <fullName evidence="3 12">Ribokinase</fullName>
        <shortName evidence="12">RK</shortName>
        <ecNumber evidence="2 12">2.7.1.15</ecNumber>
    </recommendedName>
</protein>
<comment type="catalytic activity">
    <reaction evidence="12">
        <text>D-ribose + ATP = D-ribose 5-phosphate + ADP + H(+)</text>
        <dbReference type="Rhea" id="RHEA:13697"/>
        <dbReference type="ChEBI" id="CHEBI:15378"/>
        <dbReference type="ChEBI" id="CHEBI:30616"/>
        <dbReference type="ChEBI" id="CHEBI:47013"/>
        <dbReference type="ChEBI" id="CHEBI:78346"/>
        <dbReference type="ChEBI" id="CHEBI:456216"/>
        <dbReference type="EC" id="2.7.1.15"/>
    </reaction>
</comment>
<sequence>MNVSNNIVVVGSMNMDIVMSAERLPKIGETILGEKVVYLPGGKGANQAVCMARLQGDVTMVGAVGNDEFGRSLKDQMESNGVKTDFIRVVDGVQTGIANIFHVNRDNCITVIPGANYTVTKERITKEVVQAIAAADVLVVQLEIPLETVQYVLGIAKQHGVKTILNPAPAQFLSPELLSLVDYLTPNETEFELLTGEHSTTDEELSALMLKWESTYHHTLIVTLGERGCAILEDGQLVVTPPPKVEVVDTTGAGDSFNGALAVGISTGQSLKETVDFAVKVSALAVTKFGAQEGMPFYEDIH</sequence>
<comment type="subcellular location">
    <subcellularLocation>
        <location evidence="12">Cytoplasm</location>
    </subcellularLocation>
</comment>
<comment type="subunit">
    <text evidence="12">Homodimer.</text>
</comment>
<evidence type="ECO:0000256" key="6">
    <source>
        <dbReference type="ARBA" id="ARBA00022741"/>
    </source>
</evidence>
<keyword evidence="11 12" id="KW-0119">Carbohydrate metabolism</keyword>